<evidence type="ECO:0000256" key="4">
    <source>
        <dbReference type="ARBA" id="ARBA00022989"/>
    </source>
</evidence>
<keyword evidence="5 7" id="KW-0472">Membrane</keyword>
<feature type="compositionally biased region" description="Low complexity" evidence="6">
    <location>
        <begin position="29"/>
        <end position="45"/>
    </location>
</feature>
<feature type="compositionally biased region" description="Polar residues" evidence="6">
    <location>
        <begin position="75"/>
        <end position="91"/>
    </location>
</feature>
<dbReference type="InterPro" id="IPR045231">
    <property type="entry name" value="Yip1/4-like"/>
</dbReference>
<evidence type="ECO:0008006" key="9">
    <source>
        <dbReference type="Google" id="ProtNLM"/>
    </source>
</evidence>
<reference evidence="8" key="1">
    <citation type="submission" date="2021-01" db="EMBL/GenBank/DDBJ databases">
        <authorList>
            <person name="Corre E."/>
            <person name="Pelletier E."/>
            <person name="Niang G."/>
            <person name="Scheremetjew M."/>
            <person name="Finn R."/>
            <person name="Kale V."/>
            <person name="Holt S."/>
            <person name="Cochrane G."/>
            <person name="Meng A."/>
            <person name="Brown T."/>
            <person name="Cohen L."/>
        </authorList>
    </citation>
    <scope>NUCLEOTIDE SEQUENCE</scope>
    <source>
        <strain evidence="8">MM31A-1</strain>
    </source>
</reference>
<feature type="compositionally biased region" description="Polar residues" evidence="6">
    <location>
        <begin position="145"/>
        <end position="155"/>
    </location>
</feature>
<feature type="compositionally biased region" description="Polar residues" evidence="6">
    <location>
        <begin position="1"/>
        <end position="15"/>
    </location>
</feature>
<keyword evidence="3 7" id="KW-0812">Transmembrane</keyword>
<dbReference type="EMBL" id="HBIO01029359">
    <property type="protein sequence ID" value="CAE0477673.1"/>
    <property type="molecule type" value="Transcribed_RNA"/>
</dbReference>
<organism evidence="8">
    <name type="scientific">Chaetoceros debilis</name>
    <dbReference type="NCBI Taxonomy" id="122233"/>
    <lineage>
        <taxon>Eukaryota</taxon>
        <taxon>Sar</taxon>
        <taxon>Stramenopiles</taxon>
        <taxon>Ochrophyta</taxon>
        <taxon>Bacillariophyta</taxon>
        <taxon>Coscinodiscophyceae</taxon>
        <taxon>Chaetocerotophycidae</taxon>
        <taxon>Chaetocerotales</taxon>
        <taxon>Chaetocerotaceae</taxon>
        <taxon>Chaetoceros</taxon>
    </lineage>
</organism>
<comment type="similarity">
    <text evidence="2">Belongs to the YIP1 family.</text>
</comment>
<feature type="transmembrane region" description="Helical" evidence="7">
    <location>
        <begin position="380"/>
        <end position="406"/>
    </location>
</feature>
<proteinExistence type="inferred from homology"/>
<name>A0A7S3QI42_9STRA</name>
<sequence>MSNDFFQQPFSNESKAPSQGGAPPPPPRRSNLTSSTATSRAGTTRMPSATASNGGYYTSKNSSMGSNSNSNSNSRPTGSYYPTDSSTNTNAAPAPSFQAYANPLGSNNTSSDNINASKASSLYGNSAPQQPVEVESTDQDDWFDQAQQSNENDPNNGEAVTGNGNVMHTSNNAASADGTQQNYMNPYVPNSNAAPANNSGQFTYNNVNEKVNTHVNGTLTNTNDIAKPNNGVPLRSESMEMFAGQMGGDSTSSMNMNMGSSFSGNISSGNMSGSTSTPAVQYDDDFANEPPLLEELGVNISHIKTKSLAVVLPVKYAKAVIDTSIMEDNDLAGPIAFGLLLATELLLAGKIHFEYIYGLSLLGCLLTTLVLNLMSPSNSISIWTVVSVLGYSLLPVNVLAAINVFYRIKFMGTVGVVLAALTIGWCTISSTRLIERGCGMRDQRYLIGYPNALLYSAFVMMTIF</sequence>
<feature type="compositionally biased region" description="Polar residues" evidence="6">
    <location>
        <begin position="162"/>
        <end position="183"/>
    </location>
</feature>
<feature type="transmembrane region" description="Helical" evidence="7">
    <location>
        <begin position="446"/>
        <end position="463"/>
    </location>
</feature>
<evidence type="ECO:0000256" key="1">
    <source>
        <dbReference type="ARBA" id="ARBA00004141"/>
    </source>
</evidence>
<dbReference type="GO" id="GO:0016020">
    <property type="term" value="C:membrane"/>
    <property type="evidence" value="ECO:0007669"/>
    <property type="project" value="UniProtKB-SubCell"/>
</dbReference>
<evidence type="ECO:0000256" key="6">
    <source>
        <dbReference type="SAM" id="MobiDB-lite"/>
    </source>
</evidence>
<dbReference type="PANTHER" id="PTHR21236:SF2">
    <property type="entry name" value="PROTEIN YIPF"/>
    <property type="match status" value="1"/>
</dbReference>
<evidence type="ECO:0000313" key="8">
    <source>
        <dbReference type="EMBL" id="CAE0477673.1"/>
    </source>
</evidence>
<feature type="transmembrane region" description="Helical" evidence="7">
    <location>
        <begin position="355"/>
        <end position="374"/>
    </location>
</feature>
<accession>A0A7S3QI42</accession>
<feature type="compositionally biased region" description="Low complexity" evidence="6">
    <location>
        <begin position="59"/>
        <end position="74"/>
    </location>
</feature>
<dbReference type="GO" id="GO:0005802">
    <property type="term" value="C:trans-Golgi network"/>
    <property type="evidence" value="ECO:0007669"/>
    <property type="project" value="TreeGrafter"/>
</dbReference>
<evidence type="ECO:0000256" key="5">
    <source>
        <dbReference type="ARBA" id="ARBA00023136"/>
    </source>
</evidence>
<feature type="compositionally biased region" description="Polar residues" evidence="6">
    <location>
        <begin position="104"/>
        <end position="129"/>
    </location>
</feature>
<feature type="compositionally biased region" description="Polar residues" evidence="6">
    <location>
        <begin position="46"/>
        <end position="58"/>
    </location>
</feature>
<feature type="transmembrane region" description="Helical" evidence="7">
    <location>
        <begin position="413"/>
        <end position="434"/>
    </location>
</feature>
<dbReference type="GO" id="GO:0048280">
    <property type="term" value="P:vesicle fusion with Golgi apparatus"/>
    <property type="evidence" value="ECO:0007669"/>
    <property type="project" value="TreeGrafter"/>
</dbReference>
<dbReference type="AlphaFoldDB" id="A0A7S3QI42"/>
<comment type="subcellular location">
    <subcellularLocation>
        <location evidence="1">Membrane</location>
        <topology evidence="1">Multi-pass membrane protein</topology>
    </subcellularLocation>
</comment>
<dbReference type="PANTHER" id="PTHR21236">
    <property type="entry name" value="GOLGI MEMBRANE PROTEIN YIP1"/>
    <property type="match status" value="1"/>
</dbReference>
<evidence type="ECO:0000256" key="7">
    <source>
        <dbReference type="SAM" id="Phobius"/>
    </source>
</evidence>
<feature type="region of interest" description="Disordered" evidence="6">
    <location>
        <begin position="1"/>
        <end position="183"/>
    </location>
</feature>
<dbReference type="GO" id="GO:0006888">
    <property type="term" value="P:endoplasmic reticulum to Golgi vesicle-mediated transport"/>
    <property type="evidence" value="ECO:0007669"/>
    <property type="project" value="InterPro"/>
</dbReference>
<gene>
    <name evidence="8" type="ORF">CDEB00056_LOCUS22526</name>
</gene>
<evidence type="ECO:0000256" key="2">
    <source>
        <dbReference type="ARBA" id="ARBA00010596"/>
    </source>
</evidence>
<evidence type="ECO:0000256" key="3">
    <source>
        <dbReference type="ARBA" id="ARBA00022692"/>
    </source>
</evidence>
<protein>
    <recommendedName>
        <fullName evidence="9">Protein YIPF</fullName>
    </recommendedName>
</protein>
<keyword evidence="4 7" id="KW-1133">Transmembrane helix</keyword>